<dbReference type="InterPro" id="IPR036286">
    <property type="entry name" value="LexA/Signal_pep-like_sf"/>
</dbReference>
<feature type="compositionally biased region" description="Low complexity" evidence="9">
    <location>
        <begin position="7"/>
        <end position="16"/>
    </location>
</feature>
<dbReference type="Gene3D" id="2.10.109.10">
    <property type="entry name" value="Umud Fragment, subunit A"/>
    <property type="match status" value="1"/>
</dbReference>
<feature type="active site" evidence="7">
    <location>
        <position position="173"/>
    </location>
</feature>
<dbReference type="GO" id="GO:0006465">
    <property type="term" value="P:signal peptide processing"/>
    <property type="evidence" value="ECO:0007669"/>
    <property type="project" value="InterPro"/>
</dbReference>
<proteinExistence type="inferred from homology"/>
<sequence length="286" mass="29779">MTDLEEPGSAVPDDAAGGAGPDAGGDATGAEGSATGTGRDAAGSGQTPTAETRRGRRATDGKPPRRMSALRETAIVLGTALVLSLLIKTFLVQSFFIPSESMEPTLVKGDRVLVSRLVPGPLDLHRGDIVVFVDPGDWLRDPQETMNPVQRVLVTAGEWVGLLPANTGSHLIKRVIGLPGDHVVCCDPTGRITVNGVSLDEPYVMPGAAPSLTEFDVVVPDGNLWVLGDNRGNSGDSRAHMGGPGGGFVPMEGVVGVAQVRLWPFDRFGVLHNPGATFVDVPDPTP</sequence>
<dbReference type="NCBIfam" id="TIGR02227">
    <property type="entry name" value="sigpep_I_bact"/>
    <property type="match status" value="1"/>
</dbReference>
<dbReference type="AlphaFoldDB" id="A0A3N2D2D1"/>
<feature type="compositionally biased region" description="Gly residues" evidence="9">
    <location>
        <begin position="17"/>
        <end position="27"/>
    </location>
</feature>
<feature type="domain" description="Peptidase S26" evidence="10">
    <location>
        <begin position="71"/>
        <end position="263"/>
    </location>
</feature>
<feature type="compositionally biased region" description="Low complexity" evidence="9">
    <location>
        <begin position="28"/>
        <end position="38"/>
    </location>
</feature>
<dbReference type="GO" id="GO:0009003">
    <property type="term" value="F:signal peptidase activity"/>
    <property type="evidence" value="ECO:0007669"/>
    <property type="project" value="UniProtKB-EC"/>
</dbReference>
<gene>
    <name evidence="11" type="ORF">EDD28_3365</name>
</gene>
<dbReference type="PROSITE" id="PS00501">
    <property type="entry name" value="SPASE_I_1"/>
    <property type="match status" value="1"/>
</dbReference>
<dbReference type="EC" id="3.4.21.89" evidence="4 8"/>
<keyword evidence="6 8" id="KW-0378">Hydrolase</keyword>
<feature type="region of interest" description="Disordered" evidence="9">
    <location>
        <begin position="1"/>
        <end position="67"/>
    </location>
</feature>
<dbReference type="GO" id="GO:0005886">
    <property type="term" value="C:plasma membrane"/>
    <property type="evidence" value="ECO:0007669"/>
    <property type="project" value="UniProtKB-SubCell"/>
</dbReference>
<dbReference type="InterPro" id="IPR019756">
    <property type="entry name" value="Pept_S26A_signal_pept_1_Ser-AS"/>
</dbReference>
<dbReference type="CDD" id="cd06530">
    <property type="entry name" value="S26_SPase_I"/>
    <property type="match status" value="1"/>
</dbReference>
<reference evidence="11 12" key="1">
    <citation type="submission" date="2018-11" db="EMBL/GenBank/DDBJ databases">
        <title>Sequencing the genomes of 1000 actinobacteria strains.</title>
        <authorList>
            <person name="Klenk H.-P."/>
        </authorList>
    </citation>
    <scope>NUCLEOTIDE SEQUENCE [LARGE SCALE GENOMIC DNA]</scope>
    <source>
        <strain evidence="11 12">DSM 13521</strain>
    </source>
</reference>
<feature type="active site" evidence="7">
    <location>
        <position position="101"/>
    </location>
</feature>
<evidence type="ECO:0000259" key="10">
    <source>
        <dbReference type="Pfam" id="PF10502"/>
    </source>
</evidence>
<keyword evidence="5 8" id="KW-0645">Protease</keyword>
<accession>A0A3N2D2D1</accession>
<evidence type="ECO:0000256" key="8">
    <source>
        <dbReference type="RuleBase" id="RU362042"/>
    </source>
</evidence>
<comment type="similarity">
    <text evidence="3 8">Belongs to the peptidase S26 family.</text>
</comment>
<comment type="subcellular location">
    <subcellularLocation>
        <location evidence="2">Cell membrane</location>
        <topology evidence="2">Single-pass type II membrane protein</topology>
    </subcellularLocation>
    <subcellularLocation>
        <location evidence="8">Membrane</location>
        <topology evidence="8">Single-pass type II membrane protein</topology>
    </subcellularLocation>
</comment>
<organism evidence="11 12">
    <name type="scientific">Salana multivorans</name>
    <dbReference type="NCBI Taxonomy" id="120377"/>
    <lineage>
        <taxon>Bacteria</taxon>
        <taxon>Bacillati</taxon>
        <taxon>Actinomycetota</taxon>
        <taxon>Actinomycetes</taxon>
        <taxon>Micrococcales</taxon>
        <taxon>Beutenbergiaceae</taxon>
        <taxon>Salana</taxon>
    </lineage>
</organism>
<dbReference type="GO" id="GO:0004252">
    <property type="term" value="F:serine-type endopeptidase activity"/>
    <property type="evidence" value="ECO:0007669"/>
    <property type="project" value="InterPro"/>
</dbReference>
<keyword evidence="8" id="KW-0472">Membrane</keyword>
<dbReference type="InterPro" id="IPR019533">
    <property type="entry name" value="Peptidase_S26"/>
</dbReference>
<dbReference type="PANTHER" id="PTHR43390">
    <property type="entry name" value="SIGNAL PEPTIDASE I"/>
    <property type="match status" value="1"/>
</dbReference>
<dbReference type="Proteomes" id="UP000275356">
    <property type="component" value="Unassembled WGS sequence"/>
</dbReference>
<dbReference type="PRINTS" id="PR00727">
    <property type="entry name" value="LEADERPTASE"/>
</dbReference>
<comment type="catalytic activity">
    <reaction evidence="1 8">
        <text>Cleavage of hydrophobic, N-terminal signal or leader sequences from secreted and periplasmic proteins.</text>
        <dbReference type="EC" id="3.4.21.89"/>
    </reaction>
</comment>
<dbReference type="RefSeq" id="WP_245968137.1">
    <property type="nucleotide sequence ID" value="NZ_CALFQU010000045.1"/>
</dbReference>
<keyword evidence="12" id="KW-1185">Reference proteome</keyword>
<feature type="transmembrane region" description="Helical" evidence="8">
    <location>
        <begin position="74"/>
        <end position="96"/>
    </location>
</feature>
<dbReference type="EMBL" id="RKHQ01000002">
    <property type="protein sequence ID" value="ROR93936.1"/>
    <property type="molecule type" value="Genomic_DNA"/>
</dbReference>
<dbReference type="InterPro" id="IPR000223">
    <property type="entry name" value="Pept_S26A_signal_pept_1"/>
</dbReference>
<comment type="caution">
    <text evidence="11">The sequence shown here is derived from an EMBL/GenBank/DDBJ whole genome shotgun (WGS) entry which is preliminary data.</text>
</comment>
<dbReference type="InterPro" id="IPR019758">
    <property type="entry name" value="Pept_S26A_signal_pept_1_CS"/>
</dbReference>
<protein>
    <recommendedName>
        <fullName evidence="4 8">Signal peptidase I</fullName>
        <ecNumber evidence="4 8">3.4.21.89</ecNumber>
    </recommendedName>
</protein>
<evidence type="ECO:0000256" key="5">
    <source>
        <dbReference type="ARBA" id="ARBA00022670"/>
    </source>
</evidence>
<dbReference type="Pfam" id="PF10502">
    <property type="entry name" value="Peptidase_S26"/>
    <property type="match status" value="1"/>
</dbReference>
<dbReference type="PROSITE" id="PS00761">
    <property type="entry name" value="SPASE_I_3"/>
    <property type="match status" value="1"/>
</dbReference>
<dbReference type="SUPFAM" id="SSF51306">
    <property type="entry name" value="LexA/Signal peptidase"/>
    <property type="match status" value="1"/>
</dbReference>
<name>A0A3N2D2D1_9MICO</name>
<evidence type="ECO:0000256" key="4">
    <source>
        <dbReference type="ARBA" id="ARBA00013208"/>
    </source>
</evidence>
<evidence type="ECO:0000256" key="6">
    <source>
        <dbReference type="ARBA" id="ARBA00022801"/>
    </source>
</evidence>
<evidence type="ECO:0000256" key="7">
    <source>
        <dbReference type="PIRSR" id="PIRSR600223-1"/>
    </source>
</evidence>
<evidence type="ECO:0000313" key="12">
    <source>
        <dbReference type="Proteomes" id="UP000275356"/>
    </source>
</evidence>
<evidence type="ECO:0000256" key="3">
    <source>
        <dbReference type="ARBA" id="ARBA00009370"/>
    </source>
</evidence>
<evidence type="ECO:0000313" key="11">
    <source>
        <dbReference type="EMBL" id="ROR93936.1"/>
    </source>
</evidence>
<keyword evidence="8" id="KW-0812">Transmembrane</keyword>
<evidence type="ECO:0000256" key="9">
    <source>
        <dbReference type="SAM" id="MobiDB-lite"/>
    </source>
</evidence>
<feature type="compositionally biased region" description="Basic and acidic residues" evidence="9">
    <location>
        <begin position="51"/>
        <end position="63"/>
    </location>
</feature>
<evidence type="ECO:0000256" key="1">
    <source>
        <dbReference type="ARBA" id="ARBA00000677"/>
    </source>
</evidence>
<dbReference type="PANTHER" id="PTHR43390:SF1">
    <property type="entry name" value="CHLOROPLAST PROCESSING PEPTIDASE"/>
    <property type="match status" value="1"/>
</dbReference>
<keyword evidence="8" id="KW-1133">Transmembrane helix</keyword>
<evidence type="ECO:0000256" key="2">
    <source>
        <dbReference type="ARBA" id="ARBA00004401"/>
    </source>
</evidence>